<sequence length="207" mass="22169">MSLSRPLRPRRAVGHLARCPHLGLLVGARNDHRALGPIGEMMASAPTLGDAFRDYVGLQISYSRGAMVYLQNIGDDTLLGYGLYAFPGAGRQINDLVLAIGCNMVRSLTGGRADPLSTPASVGQPINIAPYRSALKTTTLFDQEHTAVEVSARDMALPLPGPIRRDGCNFAPASRRRCGATSRTTGIVGAFQFSMMPPASLFTARRK</sequence>
<evidence type="ECO:0000259" key="1">
    <source>
        <dbReference type="Pfam" id="PF12625"/>
    </source>
</evidence>
<dbReference type="Proteomes" id="UP000596427">
    <property type="component" value="Chromosome"/>
</dbReference>
<name>A0A974SM93_9HYPH</name>
<dbReference type="KEGG" id="xdi:EZH22_02595"/>
<gene>
    <name evidence="2" type="ORF">EZH22_02595</name>
</gene>
<proteinExistence type="predicted"/>
<evidence type="ECO:0000313" key="3">
    <source>
        <dbReference type="Proteomes" id="UP000596427"/>
    </source>
</evidence>
<dbReference type="Pfam" id="PF12625">
    <property type="entry name" value="Arabinose_bd"/>
    <property type="match status" value="1"/>
</dbReference>
<organism evidence="2 3">
    <name type="scientific">Xanthobacter dioxanivorans</name>
    <dbReference type="NCBI Taxonomy" id="2528964"/>
    <lineage>
        <taxon>Bacteria</taxon>
        <taxon>Pseudomonadati</taxon>
        <taxon>Pseudomonadota</taxon>
        <taxon>Alphaproteobacteria</taxon>
        <taxon>Hyphomicrobiales</taxon>
        <taxon>Xanthobacteraceae</taxon>
        <taxon>Xanthobacter</taxon>
    </lineage>
</organism>
<reference evidence="2 3" key="1">
    <citation type="submission" date="2020-10" db="EMBL/GenBank/DDBJ databases">
        <title>Degradation of 1,4-Dioxane by Xanthobacter sp. YN2, via a Novel Group-2 Soluble Di-Iron Monooxygenase.</title>
        <authorList>
            <person name="Ma F."/>
            <person name="Wang Y."/>
            <person name="Yang J."/>
            <person name="Guo H."/>
            <person name="Su D."/>
            <person name="Yu L."/>
        </authorList>
    </citation>
    <scope>NUCLEOTIDE SEQUENCE [LARGE SCALE GENOMIC DNA]</scope>
    <source>
        <strain evidence="2 3">YN2</strain>
    </source>
</reference>
<dbReference type="InterPro" id="IPR032687">
    <property type="entry name" value="AraC-type_N"/>
</dbReference>
<dbReference type="EMBL" id="CP063362">
    <property type="protein sequence ID" value="QRG09428.1"/>
    <property type="molecule type" value="Genomic_DNA"/>
</dbReference>
<protein>
    <submittedName>
        <fullName evidence="2">AraC family transcriptional regulator ligand-binding domain-containing protein</fullName>
    </submittedName>
</protein>
<feature type="domain" description="HTH-type transcriptional regulator AraC-type N-terminal" evidence="1">
    <location>
        <begin position="13"/>
        <end position="159"/>
    </location>
</feature>
<accession>A0A974SM93</accession>
<keyword evidence="3" id="KW-1185">Reference proteome</keyword>
<dbReference type="AlphaFoldDB" id="A0A974SM93"/>
<evidence type="ECO:0000313" key="2">
    <source>
        <dbReference type="EMBL" id="QRG09428.1"/>
    </source>
</evidence>